<dbReference type="Pfam" id="PF00067">
    <property type="entry name" value="p450"/>
    <property type="match status" value="1"/>
</dbReference>
<evidence type="ECO:0000256" key="5">
    <source>
        <dbReference type="ARBA" id="ARBA00023002"/>
    </source>
</evidence>
<comment type="similarity">
    <text evidence="2 8">Belongs to the cytochrome P450 family.</text>
</comment>
<evidence type="ECO:0000313" key="9">
    <source>
        <dbReference type="EMBL" id="AZG45822.1"/>
    </source>
</evidence>
<protein>
    <submittedName>
        <fullName evidence="9">Cytochrome P450 144</fullName>
        <ecNumber evidence="9">1.14.-.-</ecNumber>
    </submittedName>
</protein>
<accession>A0A3G8JML0</accession>
<dbReference type="InterPro" id="IPR036396">
    <property type="entry name" value="Cyt_P450_sf"/>
</dbReference>
<dbReference type="SUPFAM" id="SSF48264">
    <property type="entry name" value="Cytochrome P450"/>
    <property type="match status" value="1"/>
</dbReference>
<proteinExistence type="inferred from homology"/>
<dbReference type="AlphaFoldDB" id="A0A3G8JML0"/>
<evidence type="ECO:0000256" key="7">
    <source>
        <dbReference type="ARBA" id="ARBA00023033"/>
    </source>
</evidence>
<dbReference type="GO" id="GO:0020037">
    <property type="term" value="F:heme binding"/>
    <property type="evidence" value="ECO:0007669"/>
    <property type="project" value="InterPro"/>
</dbReference>
<dbReference type="EC" id="1.14.-.-" evidence="9"/>
<dbReference type="Proteomes" id="UP000271469">
    <property type="component" value="Chromosome"/>
</dbReference>
<keyword evidence="7 8" id="KW-0503">Monooxygenase</keyword>
<dbReference type="InterPro" id="IPR001128">
    <property type="entry name" value="Cyt_P450"/>
</dbReference>
<dbReference type="PANTHER" id="PTHR46696">
    <property type="entry name" value="P450, PUTATIVE (EUROFUNG)-RELATED"/>
    <property type="match status" value="1"/>
</dbReference>
<dbReference type="GO" id="GO:0036199">
    <property type="term" value="F:cholest-4-en-3-one 26-monooxygenase activity"/>
    <property type="evidence" value="ECO:0007669"/>
    <property type="project" value="TreeGrafter"/>
</dbReference>
<keyword evidence="6 8" id="KW-0408">Iron</keyword>
<dbReference type="InterPro" id="IPR017972">
    <property type="entry name" value="Cyt_P450_CS"/>
</dbReference>
<dbReference type="PROSITE" id="PS00086">
    <property type="entry name" value="CYTOCHROME_P450"/>
    <property type="match status" value="1"/>
</dbReference>
<name>A0A3G8JML0_9ACTN</name>
<dbReference type="EMBL" id="CP033972">
    <property type="protein sequence ID" value="AZG45822.1"/>
    <property type="molecule type" value="Genomic_DNA"/>
</dbReference>
<evidence type="ECO:0000256" key="1">
    <source>
        <dbReference type="ARBA" id="ARBA00001971"/>
    </source>
</evidence>
<keyword evidence="10" id="KW-1185">Reference proteome</keyword>
<dbReference type="OrthoDB" id="502624at2"/>
<dbReference type="GO" id="GO:0008395">
    <property type="term" value="F:steroid hydroxylase activity"/>
    <property type="evidence" value="ECO:0007669"/>
    <property type="project" value="TreeGrafter"/>
</dbReference>
<evidence type="ECO:0000256" key="3">
    <source>
        <dbReference type="ARBA" id="ARBA00022617"/>
    </source>
</evidence>
<evidence type="ECO:0000256" key="8">
    <source>
        <dbReference type="RuleBase" id="RU000461"/>
    </source>
</evidence>
<dbReference type="GO" id="GO:0005506">
    <property type="term" value="F:iron ion binding"/>
    <property type="evidence" value="ECO:0007669"/>
    <property type="project" value="InterPro"/>
</dbReference>
<comment type="cofactor">
    <cofactor evidence="1">
        <name>heme</name>
        <dbReference type="ChEBI" id="CHEBI:30413"/>
    </cofactor>
</comment>
<dbReference type="RefSeq" id="WP_124708434.1">
    <property type="nucleotide sequence ID" value="NZ_CP033972.1"/>
</dbReference>
<evidence type="ECO:0000313" key="10">
    <source>
        <dbReference type="Proteomes" id="UP000271469"/>
    </source>
</evidence>
<organism evidence="9 10">
    <name type="scientific">Gordonia insulae</name>
    <dbReference type="NCBI Taxonomy" id="2420509"/>
    <lineage>
        <taxon>Bacteria</taxon>
        <taxon>Bacillati</taxon>
        <taxon>Actinomycetota</taxon>
        <taxon>Actinomycetes</taxon>
        <taxon>Mycobacteriales</taxon>
        <taxon>Gordoniaceae</taxon>
        <taxon>Gordonia</taxon>
    </lineage>
</organism>
<gene>
    <name evidence="9" type="ORF">D7316_02422</name>
</gene>
<evidence type="ECO:0000256" key="6">
    <source>
        <dbReference type="ARBA" id="ARBA00023004"/>
    </source>
</evidence>
<dbReference type="GO" id="GO:0006707">
    <property type="term" value="P:cholesterol catabolic process"/>
    <property type="evidence" value="ECO:0007669"/>
    <property type="project" value="TreeGrafter"/>
</dbReference>
<evidence type="ECO:0000256" key="2">
    <source>
        <dbReference type="ARBA" id="ARBA00010617"/>
    </source>
</evidence>
<sequence length="425" mass="47781">MSDLTELNYFTDESLVPDPYPYFDELRSRCPVTKEPHFGVLAITGHAEAVTVLKDPATFSSCLAATGPFPGLPFEPTGDDVSELIDQHRDELPLHEHMVTMDPPDHSRARSLLSRLLTPRRIQENEEFMWRLADEYIGEFIANGECELMEEFAKPFSLLVIADLLGVPEEDHEEFRTVLGAPRKGARPGALDSEVMADNPLQWLDDKFTHYIEERRANPRGDVLTALAESKYKDGSTPEVVEVVRTATFLFAAGQETTTKLISAALRVIGERPDIQQRLRDDPELIPVFIEETLRLESPVKSGFRVARKSTTVGDTEVPAGTTLMFCPGAANRDPDHFPDPNTFDLERTNVREHLTFGRGIHSCPGSPLARIEGRVTVERFLARMADIRVSEEHHGVNGHRHYSFEPTYILRGLTRLHLEFTPTA</sequence>
<keyword evidence="5 8" id="KW-0560">Oxidoreductase</keyword>
<dbReference type="PANTHER" id="PTHR46696:SF4">
    <property type="entry name" value="BIOTIN BIOSYNTHESIS CYTOCHROME P450"/>
    <property type="match status" value="1"/>
</dbReference>
<reference evidence="9 10" key="1">
    <citation type="submission" date="2018-11" db="EMBL/GenBank/DDBJ databases">
        <title>Gordonia insulae sp. nov., isolated from an island soil.</title>
        <authorList>
            <person name="Kim Y.S."/>
            <person name="Kim S.B."/>
        </authorList>
    </citation>
    <scope>NUCLEOTIDE SEQUENCE [LARGE SCALE GENOMIC DNA]</scope>
    <source>
        <strain evidence="9 10">MMS17-SY073</strain>
    </source>
</reference>
<dbReference type="InterPro" id="IPR002397">
    <property type="entry name" value="Cyt_P450_B"/>
</dbReference>
<dbReference type="KEGG" id="gom:D7316_02422"/>
<evidence type="ECO:0000256" key="4">
    <source>
        <dbReference type="ARBA" id="ARBA00022723"/>
    </source>
</evidence>
<dbReference type="FunFam" id="1.10.630.10:FF:000018">
    <property type="entry name" value="Cytochrome P450 monooxygenase"/>
    <property type="match status" value="1"/>
</dbReference>
<dbReference type="PRINTS" id="PR00359">
    <property type="entry name" value="BP450"/>
</dbReference>
<keyword evidence="4 8" id="KW-0479">Metal-binding</keyword>
<keyword evidence="3 8" id="KW-0349">Heme</keyword>
<dbReference type="Gene3D" id="1.10.630.10">
    <property type="entry name" value="Cytochrome P450"/>
    <property type="match status" value="1"/>
</dbReference>